<dbReference type="RefSeq" id="XP_030829449.1">
    <property type="nucleotide sequence ID" value="XM_030973589.1"/>
</dbReference>
<dbReference type="Gene3D" id="1.20.1070.10">
    <property type="entry name" value="Rhodopsin 7-helix transmembrane proteins"/>
    <property type="match status" value="1"/>
</dbReference>
<accession>A0A7M7N0E7</accession>
<dbReference type="InterPro" id="IPR050569">
    <property type="entry name" value="TAAR"/>
</dbReference>
<evidence type="ECO:0000256" key="8">
    <source>
        <dbReference type="ARBA" id="ARBA00023224"/>
    </source>
</evidence>
<feature type="transmembrane region" description="Helical" evidence="9">
    <location>
        <begin position="296"/>
        <end position="315"/>
    </location>
</feature>
<reference evidence="11" key="2">
    <citation type="submission" date="2021-01" db="UniProtKB">
        <authorList>
            <consortium name="EnsemblMetazoa"/>
        </authorList>
    </citation>
    <scope>IDENTIFICATION</scope>
</reference>
<dbReference type="SUPFAM" id="SSF81321">
    <property type="entry name" value="Family A G protein-coupled receptor-like"/>
    <property type="match status" value="1"/>
</dbReference>
<name>A0A7M7N0E7_STRPU</name>
<feature type="transmembrane region" description="Helical" evidence="9">
    <location>
        <begin position="259"/>
        <end position="284"/>
    </location>
</feature>
<feature type="transmembrane region" description="Helical" evidence="9">
    <location>
        <begin position="150"/>
        <end position="170"/>
    </location>
</feature>
<evidence type="ECO:0000313" key="11">
    <source>
        <dbReference type="EnsemblMetazoa" id="XP_030829449"/>
    </source>
</evidence>
<sequence>MENYTEFEVNGSNSTSLDNVTPAVFVIGVIVAVIIILFDVLIVVCNIFMLAVLHHPQIQDIGEVNIFLFRVMAIVDIFGGLASTTFQLYSEPSFFNRQDALSAELCLILLFFCFYSANLSVWLQCLITINKYLMVSHPLRYPTLVDVKRSAITLSVCALISLNCASFLPIPSFPYTASGMFFCRDGIFEHPSLSLDLGILVACIACPALITSLLNVRLLAISISFSRKVCAQDAITNETSSADHPGNHRRRPNFRGIKTIILLVITSYFYVIFSALFVLTHPLLLSELLHITVGNLLYLMSLSSFWWKLFVLIMTNERFRNVAKKVWSDFKMKFTQT</sequence>
<keyword evidence="4 9" id="KW-1133">Transmembrane helix</keyword>
<evidence type="ECO:0000256" key="7">
    <source>
        <dbReference type="ARBA" id="ARBA00023170"/>
    </source>
</evidence>
<keyword evidence="6 9" id="KW-0472">Membrane</keyword>
<dbReference type="Pfam" id="PF00001">
    <property type="entry name" value="7tm_1"/>
    <property type="match status" value="1"/>
</dbReference>
<evidence type="ECO:0000256" key="9">
    <source>
        <dbReference type="SAM" id="Phobius"/>
    </source>
</evidence>
<evidence type="ECO:0000256" key="4">
    <source>
        <dbReference type="ARBA" id="ARBA00022989"/>
    </source>
</evidence>
<evidence type="ECO:0000256" key="6">
    <source>
        <dbReference type="ARBA" id="ARBA00023136"/>
    </source>
</evidence>
<evidence type="ECO:0000313" key="12">
    <source>
        <dbReference type="Proteomes" id="UP000007110"/>
    </source>
</evidence>
<protein>
    <recommendedName>
        <fullName evidence="10">G-protein coupled receptors family 1 profile domain-containing protein</fullName>
    </recommendedName>
</protein>
<feature type="transmembrane region" description="Helical" evidence="9">
    <location>
        <begin position="65"/>
        <end position="89"/>
    </location>
</feature>
<feature type="transmembrane region" description="Helical" evidence="9">
    <location>
        <begin position="101"/>
        <end position="129"/>
    </location>
</feature>
<dbReference type="PROSITE" id="PS50262">
    <property type="entry name" value="G_PROTEIN_RECEP_F1_2"/>
    <property type="match status" value="1"/>
</dbReference>
<keyword evidence="7" id="KW-0675">Receptor</keyword>
<dbReference type="EnsemblMetazoa" id="XM_030973589">
    <property type="protein sequence ID" value="XP_030829449"/>
    <property type="gene ID" value="LOC105441549"/>
</dbReference>
<dbReference type="CDD" id="cd00637">
    <property type="entry name" value="7tm_classA_rhodopsin-like"/>
    <property type="match status" value="1"/>
</dbReference>
<dbReference type="GeneID" id="105441549"/>
<dbReference type="PANTHER" id="PTHR24249">
    <property type="entry name" value="HISTAMINE RECEPTOR-RELATED G-PROTEIN COUPLED RECEPTOR"/>
    <property type="match status" value="1"/>
</dbReference>
<dbReference type="AlphaFoldDB" id="A0A7M7N0E7"/>
<dbReference type="GO" id="GO:0004930">
    <property type="term" value="F:G protein-coupled receptor activity"/>
    <property type="evidence" value="ECO:0000318"/>
    <property type="project" value="GO_Central"/>
</dbReference>
<dbReference type="GO" id="GO:0005886">
    <property type="term" value="C:plasma membrane"/>
    <property type="evidence" value="ECO:0000318"/>
    <property type="project" value="GO_Central"/>
</dbReference>
<dbReference type="Proteomes" id="UP000007110">
    <property type="component" value="Unassembled WGS sequence"/>
</dbReference>
<evidence type="ECO:0000256" key="2">
    <source>
        <dbReference type="ARBA" id="ARBA00022475"/>
    </source>
</evidence>
<dbReference type="GO" id="GO:0007186">
    <property type="term" value="P:G protein-coupled receptor signaling pathway"/>
    <property type="evidence" value="ECO:0000318"/>
    <property type="project" value="GO_Central"/>
</dbReference>
<feature type="transmembrane region" description="Helical" evidence="9">
    <location>
        <begin position="197"/>
        <end position="218"/>
    </location>
</feature>
<dbReference type="KEGG" id="spu:105441549"/>
<keyword evidence="8" id="KW-0807">Transducer</keyword>
<keyword evidence="5" id="KW-0297">G-protein coupled receptor</keyword>
<dbReference type="InterPro" id="IPR000276">
    <property type="entry name" value="GPCR_Rhodpsn"/>
</dbReference>
<dbReference type="InterPro" id="IPR017452">
    <property type="entry name" value="GPCR_Rhodpsn_7TM"/>
</dbReference>
<keyword evidence="2" id="KW-1003">Cell membrane</keyword>
<evidence type="ECO:0000256" key="3">
    <source>
        <dbReference type="ARBA" id="ARBA00022692"/>
    </source>
</evidence>
<dbReference type="OrthoDB" id="9902777at2759"/>
<dbReference type="OMA" id="CIACPAL"/>
<evidence type="ECO:0000256" key="1">
    <source>
        <dbReference type="ARBA" id="ARBA00004651"/>
    </source>
</evidence>
<keyword evidence="3 9" id="KW-0812">Transmembrane</keyword>
<comment type="subcellular location">
    <subcellularLocation>
        <location evidence="1">Cell membrane</location>
        <topology evidence="1">Multi-pass membrane protein</topology>
    </subcellularLocation>
</comment>
<proteinExistence type="predicted"/>
<feature type="transmembrane region" description="Helical" evidence="9">
    <location>
        <begin position="20"/>
        <end position="53"/>
    </location>
</feature>
<dbReference type="PANTHER" id="PTHR24249:SF411">
    <property type="entry name" value="G-PROTEIN COUPLED RECEPTORS FAMILY 1 PROFILE DOMAIN-CONTAINING PROTEIN"/>
    <property type="match status" value="1"/>
</dbReference>
<organism evidence="11 12">
    <name type="scientific">Strongylocentrotus purpuratus</name>
    <name type="common">Purple sea urchin</name>
    <dbReference type="NCBI Taxonomy" id="7668"/>
    <lineage>
        <taxon>Eukaryota</taxon>
        <taxon>Metazoa</taxon>
        <taxon>Echinodermata</taxon>
        <taxon>Eleutherozoa</taxon>
        <taxon>Echinozoa</taxon>
        <taxon>Echinoidea</taxon>
        <taxon>Euechinoidea</taxon>
        <taxon>Echinacea</taxon>
        <taxon>Camarodonta</taxon>
        <taxon>Echinidea</taxon>
        <taxon>Strongylocentrotidae</taxon>
        <taxon>Strongylocentrotus</taxon>
    </lineage>
</organism>
<reference evidence="12" key="1">
    <citation type="submission" date="2015-02" db="EMBL/GenBank/DDBJ databases">
        <title>Genome sequencing for Strongylocentrotus purpuratus.</title>
        <authorList>
            <person name="Murali S."/>
            <person name="Liu Y."/>
            <person name="Vee V."/>
            <person name="English A."/>
            <person name="Wang M."/>
            <person name="Skinner E."/>
            <person name="Han Y."/>
            <person name="Muzny D.M."/>
            <person name="Worley K.C."/>
            <person name="Gibbs R.A."/>
        </authorList>
    </citation>
    <scope>NUCLEOTIDE SEQUENCE</scope>
</reference>
<feature type="domain" description="G-protein coupled receptors family 1 profile" evidence="10">
    <location>
        <begin position="45"/>
        <end position="162"/>
    </location>
</feature>
<dbReference type="InParanoid" id="A0A7M7N0E7"/>
<evidence type="ECO:0000259" key="10">
    <source>
        <dbReference type="PROSITE" id="PS50262"/>
    </source>
</evidence>
<keyword evidence="12" id="KW-1185">Reference proteome</keyword>
<evidence type="ECO:0000256" key="5">
    <source>
        <dbReference type="ARBA" id="ARBA00023040"/>
    </source>
</evidence>